<dbReference type="OMA" id="ERATVCW"/>
<protein>
    <recommendedName>
        <fullName evidence="2">Myb-like domain-containing protein</fullName>
    </recommendedName>
</protein>
<feature type="region of interest" description="Disordered" evidence="1">
    <location>
        <begin position="144"/>
        <end position="169"/>
    </location>
</feature>
<dbReference type="PANTHER" id="PTHR33492:SF13">
    <property type="entry name" value="TRIHELIX TRANSCRIPTION FACTOR"/>
    <property type="match status" value="1"/>
</dbReference>
<dbReference type="Pfam" id="PF13837">
    <property type="entry name" value="Myb_DNA-bind_4"/>
    <property type="match status" value="1"/>
</dbReference>
<keyword evidence="4" id="KW-1185">Reference proteome</keyword>
<dbReference type="HOGENOM" id="CLU_060472_1_0_1"/>
<feature type="compositionally biased region" description="Low complexity" evidence="1">
    <location>
        <begin position="269"/>
        <end position="286"/>
    </location>
</feature>
<organism evidence="3">
    <name type="scientific">Triticum aestivum</name>
    <name type="common">Wheat</name>
    <dbReference type="NCBI Taxonomy" id="4565"/>
    <lineage>
        <taxon>Eukaryota</taxon>
        <taxon>Viridiplantae</taxon>
        <taxon>Streptophyta</taxon>
        <taxon>Embryophyta</taxon>
        <taxon>Tracheophyta</taxon>
        <taxon>Spermatophyta</taxon>
        <taxon>Magnoliopsida</taxon>
        <taxon>Liliopsida</taxon>
        <taxon>Poales</taxon>
        <taxon>Poaceae</taxon>
        <taxon>BOP clade</taxon>
        <taxon>Pooideae</taxon>
        <taxon>Triticodae</taxon>
        <taxon>Triticeae</taxon>
        <taxon>Triticinae</taxon>
        <taxon>Triticum</taxon>
    </lineage>
</organism>
<accession>A0A077S6K8</accession>
<dbReference type="Gramene" id="TraesCS3B03G1174500.1">
    <property type="protein sequence ID" value="TraesCS3B03G1174500.1.CDS"/>
    <property type="gene ID" value="TraesCS3B03G1174500"/>
</dbReference>
<dbReference type="InterPro" id="IPR044822">
    <property type="entry name" value="Myb_DNA-bind_4"/>
</dbReference>
<dbReference type="EnsemblPlants" id="TraesCS3B02G475300.1">
    <property type="protein sequence ID" value="TraesCS3B02G475300.1"/>
    <property type="gene ID" value="TraesCS3B02G475300"/>
</dbReference>
<dbReference type="PROSITE" id="PS50090">
    <property type="entry name" value="MYB_LIKE"/>
    <property type="match status" value="1"/>
</dbReference>
<feature type="domain" description="Myb-like" evidence="2">
    <location>
        <begin position="16"/>
        <end position="78"/>
    </location>
</feature>
<dbReference type="Gene3D" id="1.10.10.60">
    <property type="entry name" value="Homeodomain-like"/>
    <property type="match status" value="1"/>
</dbReference>
<dbReference type="InterPro" id="IPR001005">
    <property type="entry name" value="SANT/Myb"/>
</dbReference>
<sequence>MMSANGDSPAGAAVTTPRSRLPRWTRHETLVLIQAKRVTEQRAAQPVRLKWAVVSAYCRRHGVERGPMQCRKRWGNLSWDLKKIVAWEKKHATAAAAVAGDADSAAPERESFWDMRGEERRARQLPSSFDREVYDAIVGAGGAANQLKPDSAEEMELADDADEHPPSPMMVMPIQARMYVPPASSRSQHECSDPATESAKKPASDKNSTSQQDSEATFGAGVGAEDTDTATATPTAAAGTTSMGRQMSEALERATVCWRSSWRRRGRTGTRTGSTGGRSSPPSTSSPTPPPGSPRGSDVSTG</sequence>
<evidence type="ECO:0000256" key="1">
    <source>
        <dbReference type="SAM" id="MobiDB-lite"/>
    </source>
</evidence>
<dbReference type="Gramene" id="TraesCS3B02G475300.1">
    <property type="protein sequence ID" value="TraesCS3B02G475300.1"/>
    <property type="gene ID" value="TraesCS3B02G475300"/>
</dbReference>
<evidence type="ECO:0000313" key="3">
    <source>
        <dbReference type="EnsemblPlants" id="TraesCS3B02G475300.1"/>
    </source>
</evidence>
<evidence type="ECO:0000259" key="2">
    <source>
        <dbReference type="PROSITE" id="PS50090"/>
    </source>
</evidence>
<reference evidence="3" key="1">
    <citation type="submission" date="2018-08" db="EMBL/GenBank/DDBJ databases">
        <authorList>
            <person name="Rossello M."/>
        </authorList>
    </citation>
    <scope>NUCLEOTIDE SEQUENCE [LARGE SCALE GENOMIC DNA]</scope>
    <source>
        <strain evidence="3">cv. Chinese Spring</strain>
    </source>
</reference>
<dbReference type="PANTHER" id="PTHR33492">
    <property type="entry name" value="OSJNBA0043A12.37 PROTEIN-RELATED"/>
    <property type="match status" value="1"/>
</dbReference>
<evidence type="ECO:0000313" key="4">
    <source>
        <dbReference type="Proteomes" id="UP000019116"/>
    </source>
</evidence>
<dbReference type="PaxDb" id="4565-Traes_3B_C17EAD8C6.2"/>
<proteinExistence type="predicted"/>
<dbReference type="OrthoDB" id="1865198at2759"/>
<name>A0A077S6K8_WHEAT</name>
<dbReference type="STRING" id="4565.A0A077S6K8"/>
<reference evidence="3" key="2">
    <citation type="submission" date="2018-10" db="UniProtKB">
        <authorList>
            <consortium name="EnsemblPlants"/>
        </authorList>
    </citation>
    <scope>IDENTIFICATION</scope>
</reference>
<feature type="region of interest" description="Disordered" evidence="1">
    <location>
        <begin position="181"/>
        <end position="302"/>
    </location>
</feature>
<dbReference type="AlphaFoldDB" id="A0A077S6K8"/>
<feature type="compositionally biased region" description="Low complexity" evidence="1">
    <location>
        <begin position="229"/>
        <end position="241"/>
    </location>
</feature>
<feature type="compositionally biased region" description="Basic and acidic residues" evidence="1">
    <location>
        <begin position="187"/>
        <end position="204"/>
    </location>
</feature>
<feature type="compositionally biased region" description="Polar residues" evidence="1">
    <location>
        <begin position="205"/>
        <end position="215"/>
    </location>
</feature>
<dbReference type="Proteomes" id="UP000019116">
    <property type="component" value="Chromosome 3B"/>
</dbReference>
<feature type="compositionally biased region" description="Acidic residues" evidence="1">
    <location>
        <begin position="152"/>
        <end position="162"/>
    </location>
</feature>